<dbReference type="Proteomes" id="UP000199727">
    <property type="component" value="Unassembled WGS sequence"/>
</dbReference>
<dbReference type="GO" id="GO:0000822">
    <property type="term" value="F:inositol hexakisphosphate binding"/>
    <property type="evidence" value="ECO:0007669"/>
    <property type="project" value="TreeGrafter"/>
</dbReference>
<dbReference type="GO" id="GO:0016036">
    <property type="term" value="P:cellular response to phosphate starvation"/>
    <property type="evidence" value="ECO:0007669"/>
    <property type="project" value="TreeGrafter"/>
</dbReference>
<evidence type="ECO:0000256" key="5">
    <source>
        <dbReference type="ARBA" id="ARBA00023136"/>
    </source>
</evidence>
<evidence type="ECO:0000259" key="8">
    <source>
        <dbReference type="PROSITE" id="PS51380"/>
    </source>
</evidence>
<evidence type="ECO:0000256" key="7">
    <source>
        <dbReference type="SAM" id="Phobius"/>
    </source>
</evidence>
<evidence type="ECO:0008006" key="12">
    <source>
        <dbReference type="Google" id="ProtNLM"/>
    </source>
</evidence>
<feature type="compositionally biased region" description="Polar residues" evidence="6">
    <location>
        <begin position="404"/>
        <end position="427"/>
    </location>
</feature>
<name>A0A854Q8P8_CRYNE</name>
<proteinExistence type="inferred from homology"/>
<dbReference type="Pfam" id="PF03124">
    <property type="entry name" value="EXS"/>
    <property type="match status" value="1"/>
</dbReference>
<feature type="compositionally biased region" description="Low complexity" evidence="6">
    <location>
        <begin position="266"/>
        <end position="277"/>
    </location>
</feature>
<reference evidence="10 11" key="1">
    <citation type="submission" date="2017-06" db="EMBL/GenBank/DDBJ databases">
        <title>Global population genomics of the pathogenic fungus Cryptococcus neoformans var. grubii.</title>
        <authorList>
            <person name="Cuomo C."/>
            <person name="Litvintseva A."/>
            <person name="Chen Y."/>
            <person name="Young S."/>
            <person name="Zeng Q."/>
            <person name="Chapman S."/>
            <person name="Gujja S."/>
            <person name="Saif S."/>
            <person name="Birren B."/>
        </authorList>
    </citation>
    <scope>NUCLEOTIDE SEQUENCE [LARGE SCALE GENOMIC DNA]</scope>
    <source>
        <strain evidence="10 11">Tu259-1</strain>
    </source>
</reference>
<feature type="compositionally biased region" description="Low complexity" evidence="6">
    <location>
        <begin position="71"/>
        <end position="86"/>
    </location>
</feature>
<feature type="transmembrane region" description="Helical" evidence="7">
    <location>
        <begin position="600"/>
        <end position="622"/>
    </location>
</feature>
<evidence type="ECO:0000256" key="6">
    <source>
        <dbReference type="SAM" id="MobiDB-lite"/>
    </source>
</evidence>
<dbReference type="GO" id="GO:0006817">
    <property type="term" value="P:phosphate ion transport"/>
    <property type="evidence" value="ECO:0007669"/>
    <property type="project" value="TreeGrafter"/>
</dbReference>
<gene>
    <name evidence="10" type="ORF">C361_05353</name>
</gene>
<comment type="similarity">
    <text evidence="2">Belongs to the SYG1 (TC 2.A.94) family.</text>
</comment>
<comment type="subcellular location">
    <subcellularLocation>
        <location evidence="1">Membrane</location>
        <topology evidence="1">Multi-pass membrane protein</topology>
    </subcellularLocation>
</comment>
<feature type="compositionally biased region" description="Basic and acidic residues" evidence="6">
    <location>
        <begin position="972"/>
        <end position="990"/>
    </location>
</feature>
<keyword evidence="3 7" id="KW-0812">Transmembrane</keyword>
<evidence type="ECO:0000313" key="10">
    <source>
        <dbReference type="EMBL" id="OXG15908.1"/>
    </source>
</evidence>
<feature type="domain" description="SPX" evidence="9">
    <location>
        <begin position="1"/>
        <end position="507"/>
    </location>
</feature>
<comment type="caution">
    <text evidence="10">The sequence shown here is derived from an EMBL/GenBank/DDBJ whole genome shotgun (WGS) entry which is preliminary data.</text>
</comment>
<accession>A0A854Q8P8</accession>
<feature type="region of interest" description="Disordered" evidence="6">
    <location>
        <begin position="942"/>
        <end position="1024"/>
    </location>
</feature>
<sequence length="1024" mass="117682">MKFGRYLQENLTPEWKRAYIDYRACKKLIKVIAARLGQIKEQEDVDGGGSSSGPDDDHGPSAPRIKSPDTLRGSRGSLRSRLGAARDTPRLTGFPSRPSENQSPNYGSTLESPHPHPPQPAVSNPPPLDLGEPGVNDDYTSSTDPRPDEPHLTSNPDQCKDRSHTPNPKKGVAFSPTAEEIGGQRIDELPETSTRSQSSEDGKSSDGVVQSDSREPLKRRPADLIVNTDKTAPSPRLLGRSGKGFLTPRLSSIRGDATPTSRGNKSPARSPARSLRSMTLPSPALGIRTTASSAHPIETFDELYDRMERDEKAFFDLLQRELDKVEKFYVEREQEAIKRAHDLRVQLRELADHRKLYHEIYPEGIPEWEARMGRILPNGVQPKAPAFTKLRSRFKYAFDDRENTSSNPNERPNGDANVTSSGSQSPVMSEHERQHLRQAMAEDKEHQTYSPERYQKYKKDLRIAVLEFYRQLELIKNYRIMNLTGFRKALKKFEKVTKIPCLETYTDERIAKCTFSKSEAIDDLIKQCEELYTVHFEHGDSKKARERLRRQQMEKTHYQSVFRAGLMLGIGLPAAIAALVESGRDETRREIPSWEGLLQAYGGLYLPVIFALLFELNLWAYVRARINYEFVMELARPAIDYRSFMEIPAFLFLTLSYCFYFSFARVGSSNIDPTTWPAAWLIFLCVFWLNPLPVLRRGTRYWLLRVLFRVITPGYSRVEFIAFFLADELNSLAYSLQNIYFIACSYANKWPGNIFTVCPSGRSWPYALFLCLPALSRLIQCLKRYHDSKLNIHLINAGKYSSVIAQQCLFVWWRNKGNNDSGASFIIWVIIATLSAIYTCGWDFVIDWSLFRPKSGLLRKDLGYSRRYVYYFAMVSNFLIRFIFVWYIPFSSRNIRLRSFFFSLAEMLRRWQWNFFRVETEHLGNADAYRVTREIPLPYRRIDRDSDDESDPHELEKSKGRSGHHHISVNLDRLRRGIRDRNTEEGRGPDALDAGPRGHAPERDYEARRPGDIQERVPTGEQQV</sequence>
<feature type="domain" description="EXS" evidence="8">
    <location>
        <begin position="757"/>
        <end position="949"/>
    </location>
</feature>
<protein>
    <recommendedName>
        <fullName evidence="12">Signal transduction-related protein</fullName>
    </recommendedName>
</protein>
<evidence type="ECO:0000313" key="11">
    <source>
        <dbReference type="Proteomes" id="UP000199727"/>
    </source>
</evidence>
<dbReference type="InterPro" id="IPR004331">
    <property type="entry name" value="SPX_dom"/>
</dbReference>
<evidence type="ECO:0000259" key="9">
    <source>
        <dbReference type="PROSITE" id="PS51382"/>
    </source>
</evidence>
<dbReference type="Pfam" id="PF03105">
    <property type="entry name" value="SPX"/>
    <property type="match status" value="1"/>
</dbReference>
<feature type="compositionally biased region" description="Basic and acidic residues" evidence="6">
    <location>
        <begin position="212"/>
        <end position="222"/>
    </location>
</feature>
<feature type="compositionally biased region" description="Polar residues" evidence="6">
    <location>
        <begin position="98"/>
        <end position="111"/>
    </location>
</feature>
<dbReference type="InterPro" id="IPR004342">
    <property type="entry name" value="EXS_C"/>
</dbReference>
<feature type="compositionally biased region" description="Pro residues" evidence="6">
    <location>
        <begin position="115"/>
        <end position="128"/>
    </location>
</feature>
<feature type="transmembrane region" description="Helical" evidence="7">
    <location>
        <begin position="675"/>
        <end position="694"/>
    </location>
</feature>
<evidence type="ECO:0000256" key="2">
    <source>
        <dbReference type="ARBA" id="ARBA00009665"/>
    </source>
</evidence>
<dbReference type="PROSITE" id="PS51380">
    <property type="entry name" value="EXS"/>
    <property type="match status" value="1"/>
</dbReference>
<feature type="transmembrane region" description="Helical" evidence="7">
    <location>
        <begin position="643"/>
        <end position="663"/>
    </location>
</feature>
<keyword evidence="5 7" id="KW-0472">Membrane</keyword>
<organism evidence="10 11">
    <name type="scientific">Cryptococcus neoformans Tu259-1</name>
    <dbReference type="NCBI Taxonomy" id="1230072"/>
    <lineage>
        <taxon>Eukaryota</taxon>
        <taxon>Fungi</taxon>
        <taxon>Dikarya</taxon>
        <taxon>Basidiomycota</taxon>
        <taxon>Agaricomycotina</taxon>
        <taxon>Tremellomycetes</taxon>
        <taxon>Tremellales</taxon>
        <taxon>Cryptococcaceae</taxon>
        <taxon>Cryptococcus</taxon>
        <taxon>Cryptococcus neoformans species complex</taxon>
    </lineage>
</organism>
<feature type="transmembrane region" description="Helical" evidence="7">
    <location>
        <begin position="868"/>
        <end position="888"/>
    </location>
</feature>
<feature type="region of interest" description="Disordered" evidence="6">
    <location>
        <begin position="400"/>
        <end position="434"/>
    </location>
</feature>
<dbReference type="GO" id="GO:0005794">
    <property type="term" value="C:Golgi apparatus"/>
    <property type="evidence" value="ECO:0007669"/>
    <property type="project" value="TreeGrafter"/>
</dbReference>
<dbReference type="GO" id="GO:0005886">
    <property type="term" value="C:plasma membrane"/>
    <property type="evidence" value="ECO:0007669"/>
    <property type="project" value="TreeGrafter"/>
</dbReference>
<dbReference type="PANTHER" id="PTHR10783:SF103">
    <property type="entry name" value="SOLUTE CARRIER FAMILY 53 MEMBER 1"/>
    <property type="match status" value="1"/>
</dbReference>
<dbReference type="OrthoDB" id="9970435at2759"/>
<feature type="compositionally biased region" description="Basic and acidic residues" evidence="6">
    <location>
        <begin position="999"/>
        <end position="1015"/>
    </location>
</feature>
<keyword evidence="4 7" id="KW-1133">Transmembrane helix</keyword>
<evidence type="ECO:0000256" key="4">
    <source>
        <dbReference type="ARBA" id="ARBA00022989"/>
    </source>
</evidence>
<feature type="region of interest" description="Disordered" evidence="6">
    <location>
        <begin position="37"/>
        <end position="278"/>
    </location>
</feature>
<evidence type="ECO:0000256" key="1">
    <source>
        <dbReference type="ARBA" id="ARBA00004141"/>
    </source>
</evidence>
<dbReference type="PANTHER" id="PTHR10783">
    <property type="entry name" value="XENOTROPIC AND POLYTROPIC RETROVIRUS RECEPTOR 1-RELATED"/>
    <property type="match status" value="1"/>
</dbReference>
<dbReference type="PROSITE" id="PS51382">
    <property type="entry name" value="SPX"/>
    <property type="match status" value="1"/>
</dbReference>
<evidence type="ECO:0000256" key="3">
    <source>
        <dbReference type="ARBA" id="ARBA00022692"/>
    </source>
</evidence>
<dbReference type="CDD" id="cd14475">
    <property type="entry name" value="SPX_SYG1_like"/>
    <property type="match status" value="1"/>
</dbReference>
<feature type="transmembrane region" description="Helical" evidence="7">
    <location>
        <begin position="825"/>
        <end position="848"/>
    </location>
</feature>
<dbReference type="EMBL" id="AMKT01000069">
    <property type="protein sequence ID" value="OXG15908.1"/>
    <property type="molecule type" value="Genomic_DNA"/>
</dbReference>
<dbReference type="AlphaFoldDB" id="A0A854Q8P8"/>